<evidence type="ECO:0000256" key="2">
    <source>
        <dbReference type="ARBA" id="ARBA00023015"/>
    </source>
</evidence>
<dbReference type="PRINTS" id="PR01443">
    <property type="entry name" value="TFIID30KDSUB"/>
</dbReference>
<dbReference type="Proteomes" id="UP001214603">
    <property type="component" value="Chromosome 6"/>
</dbReference>
<dbReference type="GO" id="GO:0016251">
    <property type="term" value="F:RNA polymerase II general transcription initiation factor activity"/>
    <property type="evidence" value="ECO:0007669"/>
    <property type="project" value="TreeGrafter"/>
</dbReference>
<dbReference type="GO" id="GO:1990841">
    <property type="term" value="F:promoter-specific chromatin binding"/>
    <property type="evidence" value="ECO:0007669"/>
    <property type="project" value="TreeGrafter"/>
</dbReference>
<gene>
    <name evidence="7" type="ORF">MOBT1_002586</name>
</gene>
<proteinExistence type="inferred from homology"/>
<keyword evidence="3" id="KW-0804">Transcription</keyword>
<dbReference type="CDD" id="cd07982">
    <property type="entry name" value="HFD_TAF10"/>
    <property type="match status" value="1"/>
</dbReference>
<feature type="region of interest" description="Disordered" evidence="6">
    <location>
        <begin position="1"/>
        <end position="30"/>
    </location>
</feature>
<dbReference type="GO" id="GO:0005669">
    <property type="term" value="C:transcription factor TFIID complex"/>
    <property type="evidence" value="ECO:0007669"/>
    <property type="project" value="TreeGrafter"/>
</dbReference>
<dbReference type="InterPro" id="IPR046342">
    <property type="entry name" value="CBS_dom_sf"/>
</dbReference>
<organism evidence="7 8">
    <name type="scientific">Malassezia obtusa</name>
    <dbReference type="NCBI Taxonomy" id="76774"/>
    <lineage>
        <taxon>Eukaryota</taxon>
        <taxon>Fungi</taxon>
        <taxon>Dikarya</taxon>
        <taxon>Basidiomycota</taxon>
        <taxon>Ustilaginomycotina</taxon>
        <taxon>Malasseziomycetes</taxon>
        <taxon>Malasseziales</taxon>
        <taxon>Malasseziaceae</taxon>
        <taxon>Malassezia</taxon>
    </lineage>
</organism>
<dbReference type="EMBL" id="CP119939">
    <property type="protein sequence ID" value="WFD03890.1"/>
    <property type="molecule type" value="Genomic_DNA"/>
</dbReference>
<reference evidence="7" key="1">
    <citation type="submission" date="2023-03" db="EMBL/GenBank/DDBJ databases">
        <title>Mating type loci evolution in Malassezia.</title>
        <authorList>
            <person name="Coelho M.A."/>
        </authorList>
    </citation>
    <scope>NUCLEOTIDE SEQUENCE</scope>
    <source>
        <strain evidence="7">CBS 7876</strain>
    </source>
</reference>
<keyword evidence="2" id="KW-0805">Transcription regulation</keyword>
<comment type="similarity">
    <text evidence="5">Belongs to the TAF10 family.</text>
</comment>
<feature type="compositionally biased region" description="Basic and acidic residues" evidence="6">
    <location>
        <begin position="15"/>
        <end position="24"/>
    </location>
</feature>
<evidence type="ECO:0000313" key="8">
    <source>
        <dbReference type="Proteomes" id="UP001214603"/>
    </source>
</evidence>
<dbReference type="Gene3D" id="3.10.580.10">
    <property type="entry name" value="CBS-domain"/>
    <property type="match status" value="1"/>
</dbReference>
<evidence type="ECO:0000313" key="7">
    <source>
        <dbReference type="EMBL" id="WFD03890.1"/>
    </source>
</evidence>
<dbReference type="InterPro" id="IPR003923">
    <property type="entry name" value="TAF10"/>
</dbReference>
<dbReference type="GO" id="GO:0000124">
    <property type="term" value="C:SAGA complex"/>
    <property type="evidence" value="ECO:0007669"/>
    <property type="project" value="TreeGrafter"/>
</dbReference>
<evidence type="ECO:0000256" key="4">
    <source>
        <dbReference type="ARBA" id="ARBA00023242"/>
    </source>
</evidence>
<protein>
    <recommendedName>
        <fullName evidence="9">Transcription initiation factor TFIID subunit 10</fullName>
    </recommendedName>
</protein>
<accession>A0AAF0ISP3</accession>
<dbReference type="PANTHER" id="PTHR21242:SF0">
    <property type="entry name" value="TRANSCRIPTION INITIATION FACTOR TFIID SUBUNIT 10"/>
    <property type="match status" value="1"/>
</dbReference>
<evidence type="ECO:0000256" key="3">
    <source>
        <dbReference type="ARBA" id="ARBA00023163"/>
    </source>
</evidence>
<keyword evidence="8" id="KW-1185">Reference proteome</keyword>
<evidence type="ECO:0000256" key="6">
    <source>
        <dbReference type="SAM" id="MobiDB-lite"/>
    </source>
</evidence>
<keyword evidence="4" id="KW-0539">Nucleus</keyword>
<sequence>MGDDAKDAPPAPEVRAPRHTREATEPLVVSDAARRRYAGATVRQLNLLPPATAAPDTPASAALPAARAHGGQCVLIVEEGALRGYVDMVDLVIAETEDRLASPLRALQRPFAGTPERPEAPAAFRVLTRDTELAELDAFLETHAFALITDAARTYVESVATSADVQRYVDAAPVASALDPRAAEEARKDRSLADMLHMLDQFSPLVRVSERLTQIPDEVTDFYLERAGFQSHDVRLKRLLALATEKFVADIASDAFQYARLRTNAGPSRARPGQGAGRDRARTVLTMDDLSAALCEYGIDARRADAFR</sequence>
<dbReference type="SUPFAM" id="SSF54631">
    <property type="entry name" value="CBS-domain pair"/>
    <property type="match status" value="1"/>
</dbReference>
<dbReference type="AlphaFoldDB" id="A0AAF0ISP3"/>
<dbReference type="GO" id="GO:0006367">
    <property type="term" value="P:transcription initiation at RNA polymerase II promoter"/>
    <property type="evidence" value="ECO:0007669"/>
    <property type="project" value="TreeGrafter"/>
</dbReference>
<dbReference type="Pfam" id="PF03540">
    <property type="entry name" value="TAF10"/>
    <property type="match status" value="1"/>
</dbReference>
<comment type="subcellular location">
    <subcellularLocation>
        <location evidence="1">Nucleus</location>
    </subcellularLocation>
</comment>
<evidence type="ECO:0008006" key="9">
    <source>
        <dbReference type="Google" id="ProtNLM"/>
    </source>
</evidence>
<dbReference type="PANTHER" id="PTHR21242">
    <property type="entry name" value="TRANSCRIPTION INITIATION FACTOR TFIID SUBUNIT 10"/>
    <property type="match status" value="1"/>
</dbReference>
<evidence type="ECO:0000256" key="1">
    <source>
        <dbReference type="ARBA" id="ARBA00004123"/>
    </source>
</evidence>
<name>A0AAF0ISP3_9BASI</name>
<evidence type="ECO:0000256" key="5">
    <source>
        <dbReference type="ARBA" id="ARBA00025730"/>
    </source>
</evidence>